<dbReference type="Pfam" id="PF11367">
    <property type="entry name" value="Tail_completion_gp17"/>
    <property type="match status" value="1"/>
</dbReference>
<reference evidence="1 2" key="1">
    <citation type="submission" date="2016-04" db="EMBL/GenBank/DDBJ databases">
        <title>Deep-sea bacteria in the southern Pacific.</title>
        <authorList>
            <person name="Tang K."/>
        </authorList>
    </citation>
    <scope>NUCLEOTIDE SEQUENCE [LARGE SCALE GENOMIC DNA]</scope>
    <source>
        <strain evidence="1 2">JLT2014</strain>
    </source>
</reference>
<name>A0A1P8UUS5_9RHOB</name>
<organism evidence="1 2">
    <name type="scientific">Salipiger abyssi</name>
    <dbReference type="NCBI Taxonomy" id="1250539"/>
    <lineage>
        <taxon>Bacteria</taxon>
        <taxon>Pseudomonadati</taxon>
        <taxon>Pseudomonadota</taxon>
        <taxon>Alphaproteobacteria</taxon>
        <taxon>Rhodobacterales</taxon>
        <taxon>Roseobacteraceae</taxon>
        <taxon>Salipiger</taxon>
    </lineage>
</organism>
<accession>A0A1P8UUS5</accession>
<evidence type="ECO:0000313" key="2">
    <source>
        <dbReference type="Proteomes" id="UP000187059"/>
    </source>
</evidence>
<dbReference type="Proteomes" id="UP000187059">
    <property type="component" value="Chromosome"/>
</dbReference>
<evidence type="ECO:0000313" key="1">
    <source>
        <dbReference type="EMBL" id="APZ53139.1"/>
    </source>
</evidence>
<keyword evidence="2" id="KW-1185">Reference proteome</keyword>
<dbReference type="STRING" id="1250539.Ga0080574_TMP2805"/>
<dbReference type="RefSeq" id="WP_076700487.1">
    <property type="nucleotide sequence ID" value="NZ_CP015093.1"/>
</dbReference>
<gene>
    <name evidence="1" type="ORF">Ga0080574_TMP2805</name>
</gene>
<dbReference type="AlphaFoldDB" id="A0A1P8UUS5"/>
<dbReference type="InterPro" id="IPR053745">
    <property type="entry name" value="Viral_Tail_Comp_sf"/>
</dbReference>
<dbReference type="KEGG" id="paby:Ga0080574_TMP2805"/>
<dbReference type="OrthoDB" id="7630456at2"/>
<dbReference type="Gene3D" id="3.30.2000.30">
    <property type="match status" value="1"/>
</dbReference>
<dbReference type="EMBL" id="CP015093">
    <property type="protein sequence ID" value="APZ53139.1"/>
    <property type="molecule type" value="Genomic_DNA"/>
</dbReference>
<proteinExistence type="predicted"/>
<dbReference type="InterPro" id="IPR021508">
    <property type="entry name" value="Gp17-like"/>
</dbReference>
<protein>
    <submittedName>
        <fullName evidence="1">Putative DUF3168 protein</fullName>
    </submittedName>
</protein>
<sequence length="137" mass="14748">MSAFEAVQKAIFDALVADAALGALVSDRIFDGRPADAAFPNITFGPAQSIYDEVDCIDGEEHFFQIDVWDRSQGRVINAKRIADAVKAALHGADLSLTDPYALAVIEVTQMRVMQDPDGVTAHGVLSVRALVEWSAT</sequence>